<dbReference type="InterPro" id="IPR009072">
    <property type="entry name" value="Histone-fold"/>
</dbReference>
<proteinExistence type="inferred from homology"/>
<organism evidence="9 10">
    <name type="scientific">Monoraphidium neglectum</name>
    <dbReference type="NCBI Taxonomy" id="145388"/>
    <lineage>
        <taxon>Eukaryota</taxon>
        <taxon>Viridiplantae</taxon>
        <taxon>Chlorophyta</taxon>
        <taxon>core chlorophytes</taxon>
        <taxon>Chlorophyceae</taxon>
        <taxon>CS clade</taxon>
        <taxon>Sphaeropleales</taxon>
        <taxon>Selenastraceae</taxon>
        <taxon>Monoraphidium</taxon>
    </lineage>
</organism>
<gene>
    <name evidence="9" type="ORF">MNEG_1973</name>
</gene>
<evidence type="ECO:0000259" key="8">
    <source>
        <dbReference type="Pfam" id="PF00808"/>
    </source>
</evidence>
<evidence type="ECO:0000256" key="2">
    <source>
        <dbReference type="ARBA" id="ARBA00023015"/>
    </source>
</evidence>
<protein>
    <submittedName>
        <fullName evidence="9">Nuclear transcription factor Y subunit C-1</fullName>
    </submittedName>
</protein>
<dbReference type="GO" id="GO:0000981">
    <property type="term" value="F:DNA-binding transcription factor activity, RNA polymerase II-specific"/>
    <property type="evidence" value="ECO:0007669"/>
    <property type="project" value="TreeGrafter"/>
</dbReference>
<evidence type="ECO:0000256" key="6">
    <source>
        <dbReference type="ARBA" id="ARBA00038129"/>
    </source>
</evidence>
<dbReference type="PANTHER" id="PTHR10252:SF8">
    <property type="entry name" value="NUCLEAR TRANSCRIPTION FACTOR Y SUBUNIT GAMMA"/>
    <property type="match status" value="1"/>
</dbReference>
<evidence type="ECO:0000256" key="5">
    <source>
        <dbReference type="ARBA" id="ARBA00023242"/>
    </source>
</evidence>
<comment type="subcellular location">
    <subcellularLocation>
        <location evidence="1">Nucleus</location>
    </subcellularLocation>
</comment>
<dbReference type="GO" id="GO:0000978">
    <property type="term" value="F:RNA polymerase II cis-regulatory region sequence-specific DNA binding"/>
    <property type="evidence" value="ECO:0007669"/>
    <property type="project" value="TreeGrafter"/>
</dbReference>
<sequence>MQRYDAGSDDPSDAPSAGNEEEQVRAFWRSMQGEVEQVGNDPAEFKNHQLPLARIKKIMKSDEDVRMISAEAPVLFAKACELFILELTLKARPGGTCWLLLHLLLWLSLSVKWAGAWLHAERSKRRTLQRSDISAVVNSTYVLDFLQDIIPKEGDEPQGGGADGAGGSGHAGGVASGGGATPVSPDAAAAQAHAQAAAAAAAAAQPSMYYAPYPSGMAVPVPMQQQQVDPMAFMAAQQMQQQWAAQAAAMQAAAAMGAGAGTPQLPTGDTGSQL</sequence>
<dbReference type="GO" id="GO:0005634">
    <property type="term" value="C:nucleus"/>
    <property type="evidence" value="ECO:0007669"/>
    <property type="project" value="UniProtKB-SubCell"/>
</dbReference>
<keyword evidence="5" id="KW-0539">Nucleus</keyword>
<dbReference type="InterPro" id="IPR003958">
    <property type="entry name" value="CBFA_NFYB_domain"/>
</dbReference>
<feature type="domain" description="Transcription factor CBF/NF-Y/archaeal histone" evidence="8">
    <location>
        <begin position="49"/>
        <end position="91"/>
    </location>
</feature>
<dbReference type="CDD" id="cd22908">
    <property type="entry name" value="HFD_NFYC-like"/>
    <property type="match status" value="1"/>
</dbReference>
<name>A0A0D2K6M9_9CHLO</name>
<evidence type="ECO:0000256" key="7">
    <source>
        <dbReference type="SAM" id="MobiDB-lite"/>
    </source>
</evidence>
<keyword evidence="3" id="KW-0238">DNA-binding</keyword>
<dbReference type="InterPro" id="IPR050568">
    <property type="entry name" value="Transcr_DNA_Rep_Reg"/>
</dbReference>
<dbReference type="GeneID" id="25734851"/>
<evidence type="ECO:0000256" key="1">
    <source>
        <dbReference type="ARBA" id="ARBA00004123"/>
    </source>
</evidence>
<dbReference type="PANTHER" id="PTHR10252">
    <property type="entry name" value="HISTONE-LIKE TRANSCRIPTION FACTOR CCAAT-RELATED"/>
    <property type="match status" value="1"/>
</dbReference>
<keyword evidence="10" id="KW-1185">Reference proteome</keyword>
<feature type="compositionally biased region" description="Gly residues" evidence="7">
    <location>
        <begin position="157"/>
        <end position="180"/>
    </location>
</feature>
<evidence type="ECO:0000256" key="3">
    <source>
        <dbReference type="ARBA" id="ARBA00023125"/>
    </source>
</evidence>
<dbReference type="KEGG" id="mng:MNEG_1973"/>
<feature type="region of interest" description="Disordered" evidence="7">
    <location>
        <begin position="1"/>
        <end position="23"/>
    </location>
</feature>
<dbReference type="Proteomes" id="UP000054498">
    <property type="component" value="Unassembled WGS sequence"/>
</dbReference>
<comment type="similarity">
    <text evidence="6">Belongs to the NFYC/HAP5 subunit family.</text>
</comment>
<feature type="region of interest" description="Disordered" evidence="7">
    <location>
        <begin position="153"/>
        <end position="186"/>
    </location>
</feature>
<evidence type="ECO:0000313" key="9">
    <source>
        <dbReference type="EMBL" id="KIZ05983.1"/>
    </source>
</evidence>
<reference evidence="9 10" key="1">
    <citation type="journal article" date="2013" name="BMC Genomics">
        <title>Reconstruction of the lipid metabolism for the microalga Monoraphidium neglectum from its genome sequence reveals characteristics suitable for biofuel production.</title>
        <authorList>
            <person name="Bogen C."/>
            <person name="Al-Dilaimi A."/>
            <person name="Albersmeier A."/>
            <person name="Wichmann J."/>
            <person name="Grundmann M."/>
            <person name="Rupp O."/>
            <person name="Lauersen K.J."/>
            <person name="Blifernez-Klassen O."/>
            <person name="Kalinowski J."/>
            <person name="Goesmann A."/>
            <person name="Mussgnug J.H."/>
            <person name="Kruse O."/>
        </authorList>
    </citation>
    <scope>NUCLEOTIDE SEQUENCE [LARGE SCALE GENOMIC DNA]</scope>
    <source>
        <strain evidence="9 10">SAG 48.87</strain>
    </source>
</reference>
<keyword evidence="2" id="KW-0805">Transcription regulation</keyword>
<dbReference type="AlphaFoldDB" id="A0A0D2K6M9"/>
<dbReference type="GO" id="GO:0046982">
    <property type="term" value="F:protein heterodimerization activity"/>
    <property type="evidence" value="ECO:0007669"/>
    <property type="project" value="InterPro"/>
</dbReference>
<dbReference type="Pfam" id="PF00808">
    <property type="entry name" value="CBFD_NFYB_HMF"/>
    <property type="match status" value="1"/>
</dbReference>
<keyword evidence="4" id="KW-0804">Transcription</keyword>
<dbReference type="RefSeq" id="XP_013905002.1">
    <property type="nucleotide sequence ID" value="XM_014049548.1"/>
</dbReference>
<dbReference type="EMBL" id="KK100430">
    <property type="protein sequence ID" value="KIZ05983.1"/>
    <property type="molecule type" value="Genomic_DNA"/>
</dbReference>
<evidence type="ECO:0000313" key="10">
    <source>
        <dbReference type="Proteomes" id="UP000054498"/>
    </source>
</evidence>
<dbReference type="Gene3D" id="1.10.20.10">
    <property type="entry name" value="Histone, subunit A"/>
    <property type="match status" value="2"/>
</dbReference>
<evidence type="ECO:0000256" key="4">
    <source>
        <dbReference type="ARBA" id="ARBA00023163"/>
    </source>
</evidence>
<accession>A0A0D2K6M9</accession>
<dbReference type="STRING" id="145388.A0A0D2K6M9"/>
<dbReference type="OrthoDB" id="1272441at2759"/>
<dbReference type="SUPFAM" id="SSF47113">
    <property type="entry name" value="Histone-fold"/>
    <property type="match status" value="1"/>
</dbReference>